<organism evidence="2 3">
    <name type="scientific">Spirosoma fluviale</name>
    <dbReference type="NCBI Taxonomy" id="1597977"/>
    <lineage>
        <taxon>Bacteria</taxon>
        <taxon>Pseudomonadati</taxon>
        <taxon>Bacteroidota</taxon>
        <taxon>Cytophagia</taxon>
        <taxon>Cytophagales</taxon>
        <taxon>Cytophagaceae</taxon>
        <taxon>Spirosoma</taxon>
    </lineage>
</organism>
<keyword evidence="1" id="KW-0472">Membrane</keyword>
<feature type="transmembrane region" description="Helical" evidence="1">
    <location>
        <begin position="38"/>
        <end position="56"/>
    </location>
</feature>
<dbReference type="Proteomes" id="UP000219452">
    <property type="component" value="Unassembled WGS sequence"/>
</dbReference>
<keyword evidence="1" id="KW-0812">Transmembrane</keyword>
<evidence type="ECO:0000256" key="1">
    <source>
        <dbReference type="SAM" id="Phobius"/>
    </source>
</evidence>
<gene>
    <name evidence="2" type="ORF">SAMN06269250_4777</name>
</gene>
<proteinExistence type="predicted"/>
<keyword evidence="1" id="KW-1133">Transmembrane helix</keyword>
<protein>
    <submittedName>
        <fullName evidence="2">Uncharacterized protein</fullName>
    </submittedName>
</protein>
<evidence type="ECO:0000313" key="3">
    <source>
        <dbReference type="Proteomes" id="UP000219452"/>
    </source>
</evidence>
<keyword evidence="3" id="KW-1185">Reference proteome</keyword>
<name>A0A286GI43_9BACT</name>
<dbReference type="AlphaFoldDB" id="A0A286GI43"/>
<accession>A0A286GI43</accession>
<dbReference type="EMBL" id="OCNH01000004">
    <property type="protein sequence ID" value="SOD95203.1"/>
    <property type="molecule type" value="Genomic_DNA"/>
</dbReference>
<sequence>MKLTTNIRLLLASITAFIGLVMIGLGYGTPLGSRLTNIIASYSGFLALFLGLRWIIRIVKSRG</sequence>
<evidence type="ECO:0000313" key="2">
    <source>
        <dbReference type="EMBL" id="SOD95203.1"/>
    </source>
</evidence>
<reference evidence="3" key="1">
    <citation type="submission" date="2017-09" db="EMBL/GenBank/DDBJ databases">
        <authorList>
            <person name="Varghese N."/>
            <person name="Submissions S."/>
        </authorList>
    </citation>
    <scope>NUCLEOTIDE SEQUENCE [LARGE SCALE GENOMIC DNA]</scope>
    <source>
        <strain evidence="3">DSM 29961</strain>
    </source>
</reference>